<keyword evidence="2" id="KW-0812">Transmembrane</keyword>
<keyword evidence="3" id="KW-0150">Chloroplast</keyword>
<dbReference type="InterPro" id="IPR022552">
    <property type="entry name" value="UPF_Ycf55"/>
</dbReference>
<keyword evidence="2" id="KW-0472">Membrane</keyword>
<reference evidence="3" key="1">
    <citation type="journal article" date="2017" name="J. Phycol.">
        <title>Analysis of chloroplast genomes and a supermatrix inform reclassification of the Rhodomelaceae (Rhodophyta).</title>
        <authorList>
            <person name="Diaz-Tapia P."/>
            <person name="Maggs C.A."/>
            <person name="West J.A."/>
            <person name="Verbruggen H."/>
        </authorList>
    </citation>
    <scope>NUCLEOTIDE SEQUENCE</scope>
    <source>
        <strain evidence="3">PD644</strain>
    </source>
</reference>
<evidence type="ECO:0000256" key="1">
    <source>
        <dbReference type="SAM" id="Coils"/>
    </source>
</evidence>
<name>A0A1Z1MCN0_9FLOR</name>
<evidence type="ECO:0000256" key="2">
    <source>
        <dbReference type="SAM" id="Phobius"/>
    </source>
</evidence>
<organism evidence="3">
    <name type="scientific">Alsidium seaforthii</name>
    <dbReference type="NCBI Taxonomy" id="2007182"/>
    <lineage>
        <taxon>Eukaryota</taxon>
        <taxon>Rhodophyta</taxon>
        <taxon>Florideophyceae</taxon>
        <taxon>Rhodymeniophycidae</taxon>
        <taxon>Ceramiales</taxon>
        <taxon>Rhodomelaceae</taxon>
        <taxon>Polysiphonioideae</taxon>
        <taxon>Alsidium</taxon>
    </lineage>
</organism>
<protein>
    <submittedName>
        <fullName evidence="3">Uncharacterized protein</fullName>
    </submittedName>
</protein>
<sequence>MIKYWPNQQNINLNNAIVELFVNTEKKLNFNLSNQTKNDLYIDILSEATKYRLLKIIIDEFKKLVLELIELNLNKNYLKKINKKVLVIFIKKVSYNFLLDHEYKEQNHKIDDLEEECNEIMEYLLTYFISGSSKINKRTFLFDPTYTPYNHVQILFESFIIQVSNNIIRIIISRSRNLQEINDFLKTDYKCSPLYTSSRSAVLLINNLKLQHLISSYIYDTKCLYNERQKVWLISSKGIICKYIYKSKLEKVEQLNQLQVTFLLWLEIKDIIIPKVEKILIQTGKYFIYLLVNLFSNIVIIFIKSVIFYLNR</sequence>
<keyword evidence="2" id="KW-1133">Transmembrane helix</keyword>
<keyword evidence="3" id="KW-0934">Plastid</keyword>
<feature type="transmembrane region" description="Helical" evidence="2">
    <location>
        <begin position="286"/>
        <end position="310"/>
    </location>
</feature>
<dbReference type="AlphaFoldDB" id="A0A1Z1MCN0"/>
<proteinExistence type="predicted"/>
<dbReference type="GeneID" id="33357049"/>
<dbReference type="PIRSF" id="PIRSF036962">
    <property type="entry name" value="UCP036962_SignTr_Ycf55"/>
    <property type="match status" value="1"/>
</dbReference>
<dbReference type="RefSeq" id="YP_009395079.1">
    <property type="nucleotide sequence ID" value="NC_035276.1"/>
</dbReference>
<dbReference type="Pfam" id="PF12452">
    <property type="entry name" value="DUF3685"/>
    <property type="match status" value="1"/>
</dbReference>
<accession>A0A1Z1MCN0</accession>
<keyword evidence="1" id="KW-0175">Coiled coil</keyword>
<gene>
    <name evidence="3" type="primary">ycf55</name>
</gene>
<feature type="coiled-coil region" evidence="1">
    <location>
        <begin position="96"/>
        <end position="123"/>
    </location>
</feature>
<dbReference type="EMBL" id="MF101430">
    <property type="protein sequence ID" value="ARW63847.1"/>
    <property type="molecule type" value="Genomic_DNA"/>
</dbReference>
<evidence type="ECO:0000313" key="3">
    <source>
        <dbReference type="EMBL" id="ARW63847.1"/>
    </source>
</evidence>
<dbReference type="InterPro" id="IPR017077">
    <property type="entry name" value="Uncharacterised_Ycf55_algae"/>
</dbReference>
<geneLocation type="chloroplast" evidence="3"/>